<evidence type="ECO:0000256" key="13">
    <source>
        <dbReference type="ARBA" id="ARBA00040664"/>
    </source>
</evidence>
<evidence type="ECO:0000256" key="4">
    <source>
        <dbReference type="ARBA" id="ARBA00007736"/>
    </source>
</evidence>
<evidence type="ECO:0000256" key="12">
    <source>
        <dbReference type="ARBA" id="ARBA00023329"/>
    </source>
</evidence>
<dbReference type="PANTHER" id="PTHR12847">
    <property type="entry name" value="ATP-BINDING CASSETTE ABC TRANSPORTER-RELATED"/>
    <property type="match status" value="1"/>
</dbReference>
<evidence type="ECO:0000256" key="15">
    <source>
        <dbReference type="SAM" id="MobiDB-lite"/>
    </source>
</evidence>
<dbReference type="GO" id="GO:0006897">
    <property type="term" value="P:endocytosis"/>
    <property type="evidence" value="ECO:0007669"/>
    <property type="project" value="UniProtKB-KW"/>
</dbReference>
<dbReference type="CDD" id="cd13228">
    <property type="entry name" value="PHear_NECAP"/>
    <property type="match status" value="1"/>
</dbReference>
<name>A0AA35KU36_9SAUR</name>
<organism evidence="17 18">
    <name type="scientific">Podarcis lilfordi</name>
    <name type="common">Lilford's wall lizard</name>
    <dbReference type="NCBI Taxonomy" id="74358"/>
    <lineage>
        <taxon>Eukaryota</taxon>
        <taxon>Metazoa</taxon>
        <taxon>Chordata</taxon>
        <taxon>Craniata</taxon>
        <taxon>Vertebrata</taxon>
        <taxon>Euteleostomi</taxon>
        <taxon>Lepidosauria</taxon>
        <taxon>Squamata</taxon>
        <taxon>Bifurcata</taxon>
        <taxon>Unidentata</taxon>
        <taxon>Episquamata</taxon>
        <taxon>Laterata</taxon>
        <taxon>Lacertibaenia</taxon>
        <taxon>Lacertidae</taxon>
        <taxon>Podarcis</taxon>
    </lineage>
</organism>
<evidence type="ECO:0000256" key="14">
    <source>
        <dbReference type="ARBA" id="ARBA00042069"/>
    </source>
</evidence>
<dbReference type="SUPFAM" id="SSF50729">
    <property type="entry name" value="PH domain-like"/>
    <property type="match status" value="1"/>
</dbReference>
<reference evidence="17" key="1">
    <citation type="submission" date="2022-12" db="EMBL/GenBank/DDBJ databases">
        <authorList>
            <person name="Alioto T."/>
            <person name="Alioto T."/>
            <person name="Gomez Garrido J."/>
        </authorList>
    </citation>
    <scope>NUCLEOTIDE SEQUENCE</scope>
</reference>
<keyword evidence="9" id="KW-0677">Repeat</keyword>
<dbReference type="Proteomes" id="UP001178461">
    <property type="component" value="Chromosome 9"/>
</dbReference>
<proteinExistence type="inferred from homology"/>
<evidence type="ECO:0000256" key="2">
    <source>
        <dbReference type="ARBA" id="ARBA00004236"/>
    </source>
</evidence>
<dbReference type="InterPro" id="IPR012466">
    <property type="entry name" value="NECAP_PHear"/>
</dbReference>
<dbReference type="PANTHER" id="PTHR12847:SF15">
    <property type="entry name" value="ADAPTIN EAR-BINDING COAT-ASSOCIATED PROTEIN 1"/>
    <property type="match status" value="1"/>
</dbReference>
<protein>
    <recommendedName>
        <fullName evidence="13">Adaptin ear-binding coat-associated protein 1</fullName>
    </recommendedName>
    <alternativeName>
        <fullName evidence="14">NECAP endocytosis-associated protein 1</fullName>
    </alternativeName>
</protein>
<evidence type="ECO:0000313" key="17">
    <source>
        <dbReference type="EMBL" id="CAI5783509.1"/>
    </source>
</evidence>
<keyword evidence="7" id="KW-0597">Phosphoprotein</keyword>
<evidence type="ECO:0000256" key="3">
    <source>
        <dbReference type="ARBA" id="ARBA00004640"/>
    </source>
</evidence>
<dbReference type="GO" id="GO:0030125">
    <property type="term" value="C:clathrin vesicle coat"/>
    <property type="evidence" value="ECO:0007669"/>
    <property type="project" value="TreeGrafter"/>
</dbReference>
<evidence type="ECO:0000256" key="6">
    <source>
        <dbReference type="ARBA" id="ARBA00022475"/>
    </source>
</evidence>
<comment type="subcellular location">
    <subcellularLocation>
        <location evidence="2">Cell membrane</location>
    </subcellularLocation>
    <subcellularLocation>
        <location evidence="3">Cytoplasmic vesicle</location>
        <location evidence="3">Clathrin-coated vesicle membrane</location>
    </subcellularLocation>
</comment>
<evidence type="ECO:0000256" key="1">
    <source>
        <dbReference type="ARBA" id="ARBA00002550"/>
    </source>
</evidence>
<keyword evidence="12" id="KW-0968">Cytoplasmic vesicle</keyword>
<keyword evidence="18" id="KW-1185">Reference proteome</keyword>
<sequence>MAAAAAAAAAPEVEYESVLCVKPEISVYRIPPRASNRGYRASDWKLDQPDWTGRLRITSKGKVAYIKLEDKVSGELFAQAPIDQYPGIAVETVTDSSRYFVIRIQDGNGRSAFIGIGFGDRGDAFDFNVSLQDHFKWVKQETEISKESQEIDSRPKLDLGFKEGQTIKLNIGNMPTKKSGSAKPRPAGSGGLSLLPPPPGGKIVPPPVPPPSSTAISNHVTPPPVLKSSNVGNADILLDFDLTPPVSKVPAPAVVPATTDLWGDFNTASSSQPIAPGTQLGPILKESELVT</sequence>
<dbReference type="EMBL" id="OX395134">
    <property type="protein sequence ID" value="CAI5783509.1"/>
    <property type="molecule type" value="Genomic_DNA"/>
</dbReference>
<accession>A0AA35KU36</accession>
<evidence type="ECO:0000256" key="9">
    <source>
        <dbReference type="ARBA" id="ARBA00022737"/>
    </source>
</evidence>
<dbReference type="AlphaFoldDB" id="A0AA35KU36"/>
<dbReference type="FunFam" id="2.30.29.30:FF:000064">
    <property type="entry name" value="Adaptin ear-binding coat-associated protein 1"/>
    <property type="match status" value="1"/>
</dbReference>
<comment type="similarity">
    <text evidence="4">Belongs to the NECAP family.</text>
</comment>
<evidence type="ECO:0000256" key="7">
    <source>
        <dbReference type="ARBA" id="ARBA00022553"/>
    </source>
</evidence>
<evidence type="ECO:0000256" key="5">
    <source>
        <dbReference type="ARBA" id="ARBA00022448"/>
    </source>
</evidence>
<dbReference type="InterPro" id="IPR011993">
    <property type="entry name" value="PH-like_dom_sf"/>
</dbReference>
<keyword evidence="11" id="KW-0472">Membrane</keyword>
<evidence type="ECO:0000259" key="16">
    <source>
        <dbReference type="Pfam" id="PF07933"/>
    </source>
</evidence>
<feature type="domain" description="NECAP PHear" evidence="16">
    <location>
        <begin position="15"/>
        <end position="172"/>
    </location>
</feature>
<dbReference type="Gene3D" id="2.30.29.30">
    <property type="entry name" value="Pleckstrin-homology domain (PH domain)/Phosphotyrosine-binding domain (PTB)"/>
    <property type="match status" value="1"/>
</dbReference>
<gene>
    <name evidence="17" type="ORF">PODLI_1B012273</name>
</gene>
<feature type="compositionally biased region" description="Pro residues" evidence="15">
    <location>
        <begin position="195"/>
        <end position="212"/>
    </location>
</feature>
<evidence type="ECO:0000313" key="18">
    <source>
        <dbReference type="Proteomes" id="UP001178461"/>
    </source>
</evidence>
<keyword evidence="8" id="KW-0254">Endocytosis</keyword>
<keyword evidence="6" id="KW-1003">Cell membrane</keyword>
<dbReference type="Pfam" id="PF07933">
    <property type="entry name" value="DUF1681"/>
    <property type="match status" value="1"/>
</dbReference>
<evidence type="ECO:0000256" key="10">
    <source>
        <dbReference type="ARBA" id="ARBA00022927"/>
    </source>
</evidence>
<evidence type="ECO:0000256" key="8">
    <source>
        <dbReference type="ARBA" id="ARBA00022583"/>
    </source>
</evidence>
<dbReference type="GO" id="GO:0015031">
    <property type="term" value="P:protein transport"/>
    <property type="evidence" value="ECO:0007669"/>
    <property type="project" value="UniProtKB-KW"/>
</dbReference>
<feature type="region of interest" description="Disordered" evidence="15">
    <location>
        <begin position="171"/>
        <end position="216"/>
    </location>
</feature>
<feature type="region of interest" description="Disordered" evidence="15">
    <location>
        <begin position="265"/>
        <end position="291"/>
    </location>
</feature>
<comment type="function">
    <text evidence="1">Involved in endocytosis.</text>
</comment>
<keyword evidence="10" id="KW-0653">Protein transport</keyword>
<keyword evidence="5" id="KW-0813">Transport</keyword>
<dbReference type="GO" id="GO:0005886">
    <property type="term" value="C:plasma membrane"/>
    <property type="evidence" value="ECO:0007669"/>
    <property type="project" value="UniProtKB-SubCell"/>
</dbReference>
<evidence type="ECO:0000256" key="11">
    <source>
        <dbReference type="ARBA" id="ARBA00023136"/>
    </source>
</evidence>